<keyword evidence="1" id="KW-0574">Periplasm</keyword>
<evidence type="ECO:0000313" key="3">
    <source>
        <dbReference type="Proteomes" id="UP001348149"/>
    </source>
</evidence>
<feature type="chain" id="PRO_5044901376" description="Cell division coordinator CpoB" evidence="1">
    <location>
        <begin position="20"/>
        <end position="268"/>
    </location>
</feature>
<dbReference type="NCBIfam" id="TIGR02795">
    <property type="entry name" value="tol_pal_ybgF"/>
    <property type="match status" value="1"/>
</dbReference>
<gene>
    <name evidence="2" type="primary">ybgF</name>
    <name evidence="1" type="synonym">cpoB</name>
    <name evidence="2" type="ORF">VK792_00260</name>
</gene>
<evidence type="ECO:0000256" key="1">
    <source>
        <dbReference type="HAMAP-Rule" id="MF_02066"/>
    </source>
</evidence>
<dbReference type="SUPFAM" id="SSF48452">
    <property type="entry name" value="TPR-like"/>
    <property type="match status" value="1"/>
</dbReference>
<organism evidence="2 3">
    <name type="scientific">Mesobacterium hydrothermale</name>
    <dbReference type="NCBI Taxonomy" id="3111907"/>
    <lineage>
        <taxon>Bacteria</taxon>
        <taxon>Pseudomonadati</taxon>
        <taxon>Pseudomonadota</taxon>
        <taxon>Alphaproteobacteria</taxon>
        <taxon>Rhodobacterales</taxon>
        <taxon>Roseobacteraceae</taxon>
        <taxon>Mesobacterium</taxon>
    </lineage>
</organism>
<dbReference type="EMBL" id="JAYLLH010000001">
    <property type="protein sequence ID" value="MEC3859699.1"/>
    <property type="molecule type" value="Genomic_DNA"/>
</dbReference>
<sequence precursor="true">MLMRALSCLVFLAATPLAAQQTGTLADIRQDLAVLSVEVQRLKTELSTTGGSSVGVSGSTLDRLTAIESELQRLTGKTEELEFRINRVVQDGTTQIGNLEFRVCELEPGCDIGNVGMPAPLGGGETTAVNPAPKPQTGPQLAVGEEADFRRAQEALAEGDFRSAAEKFAAFRQTYPGSPLEPEALLGQGKALDGEGDIREAARSYLAAYSNYPDSAVAPEALMRLGASLGDLGKIPEACVTLAEVEGRYPASQAVAEARDAMAALGCQ</sequence>
<dbReference type="InterPro" id="IPR034706">
    <property type="entry name" value="CpoB"/>
</dbReference>
<dbReference type="InterPro" id="IPR019734">
    <property type="entry name" value="TPR_rpt"/>
</dbReference>
<proteinExistence type="inferred from homology"/>
<comment type="function">
    <text evidence="1">Mediates coordination of peptidoglycan synthesis and outer membrane constriction during cell division.</text>
</comment>
<dbReference type="Pfam" id="PF13432">
    <property type="entry name" value="TPR_16"/>
    <property type="match status" value="1"/>
</dbReference>
<dbReference type="Gene3D" id="1.25.40.10">
    <property type="entry name" value="Tetratricopeptide repeat domain"/>
    <property type="match status" value="1"/>
</dbReference>
<dbReference type="InterPro" id="IPR011990">
    <property type="entry name" value="TPR-like_helical_dom_sf"/>
</dbReference>
<name>A0ABU6HB71_9RHOB</name>
<comment type="subcellular location">
    <subcellularLocation>
        <location evidence="1">Periplasm</location>
    </subcellularLocation>
</comment>
<dbReference type="Pfam" id="PF13174">
    <property type="entry name" value="TPR_6"/>
    <property type="match status" value="1"/>
</dbReference>
<dbReference type="RefSeq" id="WP_326295145.1">
    <property type="nucleotide sequence ID" value="NZ_JAYLLH010000001.1"/>
</dbReference>
<evidence type="ECO:0000313" key="2">
    <source>
        <dbReference type="EMBL" id="MEC3859699.1"/>
    </source>
</evidence>
<comment type="caution">
    <text evidence="2">The sequence shown here is derived from an EMBL/GenBank/DDBJ whole genome shotgun (WGS) entry which is preliminary data.</text>
</comment>
<dbReference type="HAMAP" id="MF_02066">
    <property type="entry name" value="CpoB"/>
    <property type="match status" value="1"/>
</dbReference>
<feature type="signal peptide" evidence="1">
    <location>
        <begin position="1"/>
        <end position="19"/>
    </location>
</feature>
<keyword evidence="3" id="KW-1185">Reference proteome</keyword>
<dbReference type="InterPro" id="IPR014162">
    <property type="entry name" value="CpoB_C"/>
</dbReference>
<feature type="coiled-coil region" evidence="1">
    <location>
        <begin position="25"/>
        <end position="84"/>
    </location>
</feature>
<reference evidence="2 3" key="1">
    <citation type="submission" date="2024-01" db="EMBL/GenBank/DDBJ databases">
        <title>Mesobacterium rodlantinim sp. nov., isolated from shallow sea hydrothermal systems off Kueishantao Island.</title>
        <authorList>
            <person name="Su Z."/>
            <person name="Tang K."/>
        </authorList>
    </citation>
    <scope>NUCLEOTIDE SEQUENCE [LARGE SCALE GENOMIC DNA]</scope>
    <source>
        <strain evidence="2 3">TK19101</strain>
    </source>
</reference>
<keyword evidence="1" id="KW-0732">Signal</keyword>
<keyword evidence="1" id="KW-0131">Cell cycle</keyword>
<keyword evidence="1" id="KW-0175">Coiled coil</keyword>
<comment type="similarity">
    <text evidence="1">Belongs to the CpoB family.</text>
</comment>
<accession>A0ABU6HB71</accession>
<dbReference type="Proteomes" id="UP001348149">
    <property type="component" value="Unassembled WGS sequence"/>
</dbReference>
<keyword evidence="1" id="KW-0132">Cell division</keyword>
<protein>
    <recommendedName>
        <fullName evidence="1">Cell division coordinator CpoB</fullName>
    </recommendedName>
</protein>